<evidence type="ECO:0000313" key="2">
    <source>
        <dbReference type="EMBL" id="MDF0602039.1"/>
    </source>
</evidence>
<comment type="caution">
    <text evidence="2">The sequence shown here is derived from an EMBL/GenBank/DDBJ whole genome shotgun (WGS) entry which is preliminary data.</text>
</comment>
<dbReference type="AlphaFoldDB" id="A0AAE3NUT6"/>
<accession>A0AAE3NUT6</accession>
<protein>
    <recommendedName>
        <fullName evidence="4">Adenylosuccinate lyase</fullName>
    </recommendedName>
</protein>
<feature type="signal peptide" evidence="1">
    <location>
        <begin position="1"/>
        <end position="20"/>
    </location>
</feature>
<evidence type="ECO:0008006" key="4">
    <source>
        <dbReference type="Google" id="ProtNLM"/>
    </source>
</evidence>
<organism evidence="2 3">
    <name type="scientific">Psychromarinibacter sediminicola</name>
    <dbReference type="NCBI Taxonomy" id="3033385"/>
    <lineage>
        <taxon>Bacteria</taxon>
        <taxon>Pseudomonadati</taxon>
        <taxon>Pseudomonadota</taxon>
        <taxon>Alphaproteobacteria</taxon>
        <taxon>Rhodobacterales</taxon>
        <taxon>Paracoccaceae</taxon>
        <taxon>Psychromarinibacter</taxon>
    </lineage>
</organism>
<keyword evidence="1" id="KW-0732">Signal</keyword>
<reference evidence="2" key="1">
    <citation type="submission" date="2023-03" db="EMBL/GenBank/DDBJ databases">
        <title>Multiphase analysis and comparison of six strains from genera Psychromarinibacter, Lutimaribacter, and Maritimibacter, including a novel species: Psychromarinibacter sediminicola sp. nov.</title>
        <authorList>
            <person name="Wang Y.-H."/>
            <person name="Ye M.-Q."/>
            <person name="Du Z.-J."/>
        </authorList>
    </citation>
    <scope>NUCLEOTIDE SEQUENCE</scope>
    <source>
        <strain evidence="2">C21-152</strain>
    </source>
</reference>
<dbReference type="EMBL" id="JARGYC010000040">
    <property type="protein sequence ID" value="MDF0602039.1"/>
    <property type="molecule type" value="Genomic_DNA"/>
</dbReference>
<sequence length="51" mass="5243">MTRTILAAAVLALTPALAMAECGWHQKNAAMTCADGMVYDADADACVKVTG</sequence>
<proteinExistence type="predicted"/>
<feature type="chain" id="PRO_5042073223" description="Adenylosuccinate lyase" evidence="1">
    <location>
        <begin position="21"/>
        <end position="51"/>
    </location>
</feature>
<dbReference type="RefSeq" id="WP_275568177.1">
    <property type="nucleotide sequence ID" value="NZ_JARGYC010000040.1"/>
</dbReference>
<gene>
    <name evidence="2" type="ORF">P1J78_14955</name>
</gene>
<name>A0AAE3NUT6_9RHOB</name>
<keyword evidence="3" id="KW-1185">Reference proteome</keyword>
<dbReference type="Proteomes" id="UP001220964">
    <property type="component" value="Unassembled WGS sequence"/>
</dbReference>
<evidence type="ECO:0000313" key="3">
    <source>
        <dbReference type="Proteomes" id="UP001220964"/>
    </source>
</evidence>
<evidence type="ECO:0000256" key="1">
    <source>
        <dbReference type="SAM" id="SignalP"/>
    </source>
</evidence>